<comment type="subcellular location">
    <subcellularLocation>
        <location evidence="1 7">Cell outer membrane</location>
        <topology evidence="1 7">Multi-pass membrane protein</topology>
    </subcellularLocation>
</comment>
<keyword evidence="3 7" id="KW-1134">Transmembrane beta strand</keyword>
<keyword evidence="9" id="KW-0675">Receptor</keyword>
<keyword evidence="4 7" id="KW-0812">Transmembrane</keyword>
<evidence type="ECO:0000313" key="10">
    <source>
        <dbReference type="Proteomes" id="UP000092612"/>
    </source>
</evidence>
<evidence type="ECO:0000313" key="9">
    <source>
        <dbReference type="EMBL" id="OBY61805.1"/>
    </source>
</evidence>
<dbReference type="InterPro" id="IPR037066">
    <property type="entry name" value="Plug_dom_sf"/>
</dbReference>
<evidence type="ECO:0000256" key="6">
    <source>
        <dbReference type="ARBA" id="ARBA00023237"/>
    </source>
</evidence>
<keyword evidence="5 7" id="KW-0472">Membrane</keyword>
<dbReference type="KEGG" id="prn:BW723_11215"/>
<dbReference type="EMBL" id="LSFL01000042">
    <property type="protein sequence ID" value="OBY61805.1"/>
    <property type="molecule type" value="Genomic_DNA"/>
</dbReference>
<sequence>MKKYIFLILFFWVYLLNAQQKKQELTLSYKDITRIEVIKKIEEKTSYRFYFVDDWLKDNTLVSGNYVNAQLSEILDNLFTSTLINYYIHSETKVILSLNSVIHNTFPNLVWENNEKEEIKNNPKSTPIFYSAVAEGNSLKTQVIRIGKESKNATQKRYTLKGFAKNVSTGEVIPNLVLMVQNSKISAVTNDTGFYSIQLPVGVNVIEATSLGFSNLEKTIIIYNNGNYNFLMKESSVLLDELIIEAGRDKNVNQAVTGVTSIKIQNIKNIPLILGERDILKVATALPGIKKTGEGSAGFSVRGGKEDQNLILLDNAVLYNPSHFFGIFSGINPFTSGDVDIYKGSIPPEYGGRLSSVFDIKTKEASFEEFKGEAAIGPVTSNLALQIPIVKEKSNLIIGGRGTYSNWLLKSIKDENLSKSSASFFDTNLKYTHKISKNDRLDISGYYSNDSFSITSDSLQTYSNRLFSVKWNHKFDEKNSGDLILANSDYKFNLEFDENSINDFELDYRINETELKLKMKYLANEQHKFEYGISNKLFNVSPGNIKPKGNQSIVAVFDTPKERGVESAIFISDNYKINKKLQANIGFRYSFFTALGPSTQNVYDSNSPKNESSIIDVKTFGNNEVVKTYGGPEIRSSIRYSLTPSFSVKAGFNNTYQYIHTLSNNTTASPTDTWRLSNYNIKPQQANQFSFGLFKNINGNEYEISLESYYKTSKNILDYKVGASLMLNQNIESDILQGKGKAYGIEFLAKKNKGRLNGWFGYSYSRSYIQLDSQFREERVNNGNYFPANFDKPHDLNIVANYKITKRYSFSANFAYQTGRPVTYPIGSFMLNGEERVLYSDRNKFRIPDYFRLDIGFNVEGNHKIKKPGHGFWNVSVYNVLGRNNPYSVFFVTEAGEIKAYKSSIFAFPIPTITYNISF</sequence>
<feature type="domain" description="TonB-dependent receptor plug" evidence="8">
    <location>
        <begin position="260"/>
        <end position="353"/>
    </location>
</feature>
<dbReference type="Pfam" id="PF13715">
    <property type="entry name" value="CarbopepD_reg_2"/>
    <property type="match status" value="1"/>
</dbReference>
<proteinExistence type="inferred from homology"/>
<dbReference type="SUPFAM" id="SSF56935">
    <property type="entry name" value="Porins"/>
    <property type="match status" value="1"/>
</dbReference>
<evidence type="ECO:0000256" key="4">
    <source>
        <dbReference type="ARBA" id="ARBA00022692"/>
    </source>
</evidence>
<dbReference type="PROSITE" id="PS52016">
    <property type="entry name" value="TONB_DEPENDENT_REC_3"/>
    <property type="match status" value="1"/>
</dbReference>
<dbReference type="OrthoDB" id="9803050at2"/>
<name>A0A1B8TQB7_9FLAO</name>
<evidence type="ECO:0000259" key="8">
    <source>
        <dbReference type="Pfam" id="PF07715"/>
    </source>
</evidence>
<dbReference type="InterPro" id="IPR012910">
    <property type="entry name" value="Plug_dom"/>
</dbReference>
<accession>A0A1B8TQB7</accession>
<protein>
    <submittedName>
        <fullName evidence="9">TonB-dependent receptor</fullName>
    </submittedName>
</protein>
<evidence type="ECO:0000256" key="5">
    <source>
        <dbReference type="ARBA" id="ARBA00023136"/>
    </source>
</evidence>
<reference evidence="10" key="1">
    <citation type="submission" date="2016-02" db="EMBL/GenBank/DDBJ databases">
        <title>Paenibacillus sp. LPB0068, isolated from Crassostrea gigas.</title>
        <authorList>
            <person name="Shin S.-K."/>
            <person name="Yi H."/>
        </authorList>
    </citation>
    <scope>NUCLEOTIDE SEQUENCE [LARGE SCALE GENOMIC DNA]</scope>
    <source>
        <strain evidence="10">KCTC 23969</strain>
    </source>
</reference>
<keyword evidence="6 7" id="KW-0998">Cell outer membrane</keyword>
<dbReference type="InterPro" id="IPR036942">
    <property type="entry name" value="Beta-barrel_TonB_sf"/>
</dbReference>
<keyword evidence="2 7" id="KW-0813">Transport</keyword>
<dbReference type="Gene3D" id="2.40.170.20">
    <property type="entry name" value="TonB-dependent receptor, beta-barrel domain"/>
    <property type="match status" value="1"/>
</dbReference>
<dbReference type="SUPFAM" id="SSF49464">
    <property type="entry name" value="Carboxypeptidase regulatory domain-like"/>
    <property type="match status" value="1"/>
</dbReference>
<dbReference type="STRING" id="996801.BW723_11215"/>
<dbReference type="GO" id="GO:0009279">
    <property type="term" value="C:cell outer membrane"/>
    <property type="evidence" value="ECO:0007669"/>
    <property type="project" value="UniProtKB-SubCell"/>
</dbReference>
<evidence type="ECO:0000256" key="7">
    <source>
        <dbReference type="PROSITE-ProRule" id="PRU01360"/>
    </source>
</evidence>
<evidence type="ECO:0000256" key="2">
    <source>
        <dbReference type="ARBA" id="ARBA00022448"/>
    </source>
</evidence>
<evidence type="ECO:0000256" key="3">
    <source>
        <dbReference type="ARBA" id="ARBA00022452"/>
    </source>
</evidence>
<dbReference type="InterPro" id="IPR008969">
    <property type="entry name" value="CarboxyPept-like_regulatory"/>
</dbReference>
<comment type="caution">
    <text evidence="9">The sequence shown here is derived from an EMBL/GenBank/DDBJ whole genome shotgun (WGS) entry which is preliminary data.</text>
</comment>
<dbReference type="Gene3D" id="2.170.130.10">
    <property type="entry name" value="TonB-dependent receptor, plug domain"/>
    <property type="match status" value="1"/>
</dbReference>
<gene>
    <name evidence="9" type="ORF">LPB301_16550</name>
</gene>
<dbReference type="AlphaFoldDB" id="A0A1B8TQB7"/>
<organism evidence="9 10">
    <name type="scientific">Polaribacter reichenbachii</name>
    <dbReference type="NCBI Taxonomy" id="996801"/>
    <lineage>
        <taxon>Bacteria</taxon>
        <taxon>Pseudomonadati</taxon>
        <taxon>Bacteroidota</taxon>
        <taxon>Flavobacteriia</taxon>
        <taxon>Flavobacteriales</taxon>
        <taxon>Flavobacteriaceae</taxon>
    </lineage>
</organism>
<comment type="similarity">
    <text evidence="7">Belongs to the TonB-dependent receptor family.</text>
</comment>
<dbReference type="RefSeq" id="WP_068365246.1">
    <property type="nucleotide sequence ID" value="NZ_CP019337.1"/>
</dbReference>
<dbReference type="InterPro" id="IPR039426">
    <property type="entry name" value="TonB-dep_rcpt-like"/>
</dbReference>
<evidence type="ECO:0000256" key="1">
    <source>
        <dbReference type="ARBA" id="ARBA00004571"/>
    </source>
</evidence>
<dbReference type="Pfam" id="PF07715">
    <property type="entry name" value="Plug"/>
    <property type="match status" value="1"/>
</dbReference>
<keyword evidence="10" id="KW-1185">Reference proteome</keyword>
<dbReference type="Proteomes" id="UP000092612">
    <property type="component" value="Unassembled WGS sequence"/>
</dbReference>
<dbReference type="Gene3D" id="2.60.40.1120">
    <property type="entry name" value="Carboxypeptidase-like, regulatory domain"/>
    <property type="match status" value="1"/>
</dbReference>